<keyword evidence="8" id="KW-1133">Transmembrane helix</keyword>
<evidence type="ECO:0000313" key="11">
    <source>
        <dbReference type="Proteomes" id="UP001597229"/>
    </source>
</evidence>
<evidence type="ECO:0000256" key="6">
    <source>
        <dbReference type="ARBA" id="ARBA00022840"/>
    </source>
</evidence>
<dbReference type="PANTHER" id="PTHR43289">
    <property type="entry name" value="MITOGEN-ACTIVATED PROTEIN KINASE KINASE KINASE 20-RELATED"/>
    <property type="match status" value="1"/>
</dbReference>
<keyword evidence="11" id="KW-1185">Reference proteome</keyword>
<dbReference type="PANTHER" id="PTHR43289:SF6">
    <property type="entry name" value="SERINE_THREONINE-PROTEIN KINASE NEKL-3"/>
    <property type="match status" value="1"/>
</dbReference>
<dbReference type="Gene3D" id="3.30.200.20">
    <property type="entry name" value="Phosphorylase Kinase, domain 1"/>
    <property type="match status" value="1"/>
</dbReference>
<dbReference type="Pfam" id="PF00069">
    <property type="entry name" value="Pkinase"/>
    <property type="match status" value="1"/>
</dbReference>
<protein>
    <recommendedName>
        <fullName evidence="1">non-specific serine/threonine protein kinase</fullName>
        <ecNumber evidence="1">2.7.11.1</ecNumber>
    </recommendedName>
</protein>
<reference evidence="11" key="1">
    <citation type="journal article" date="2019" name="Int. J. Syst. Evol. Microbiol.">
        <title>The Global Catalogue of Microorganisms (GCM) 10K type strain sequencing project: providing services to taxonomists for standard genome sequencing and annotation.</title>
        <authorList>
            <consortium name="The Broad Institute Genomics Platform"/>
            <consortium name="The Broad Institute Genome Sequencing Center for Infectious Disease"/>
            <person name="Wu L."/>
            <person name="Ma J."/>
        </authorList>
    </citation>
    <scope>NUCLEOTIDE SEQUENCE [LARGE SCALE GENOMIC DNA]</scope>
    <source>
        <strain evidence="11">CCUG 52478</strain>
    </source>
</reference>
<dbReference type="EC" id="2.7.11.1" evidence="1"/>
<evidence type="ECO:0000313" key="10">
    <source>
        <dbReference type="EMBL" id="MFD1251171.1"/>
    </source>
</evidence>
<dbReference type="InterPro" id="IPR008271">
    <property type="entry name" value="Ser/Thr_kinase_AS"/>
</dbReference>
<feature type="region of interest" description="Disordered" evidence="7">
    <location>
        <begin position="431"/>
        <end position="452"/>
    </location>
</feature>
<dbReference type="InterPro" id="IPR011009">
    <property type="entry name" value="Kinase-like_dom_sf"/>
</dbReference>
<keyword evidence="6" id="KW-0067">ATP-binding</keyword>
<sequence>MSQYADQAGRYRLDSMIATGGMGVVWRATDTRLNRPVAVKVLKAEYADDPMFRTRFEGEARSAAALHHPGIAGVYDYGAGDDTPTVGGPQAPYLVMELVDGQPLSALLANARSSGRTLDVAVVQDLMAQAADALGVAHRAGIVHRDVKPANLLVTSDRQVKITDFGIARAADSVALTRTGSVMGTPQYLSPEQARGNPSTPASDVYSLGVVAFECLAGQRPFDAETPVATALAHLQQPVPQLPASVPGPLAAVVRRALAKDPAERYADGAAFAAALRDPSVAAAAAPPADDEGTRVLTGVVPPVPVPVPTPPTPAEPIRRLETPAAYAGAEEERRRRSPWPIAIAVILLVIAAVAAAALLLGRGNDNTASDNPSTTPPATTRSTETTPTEPTTPTTPTQETTVTVSDSRYRCYADAATAVKDLNDEGLVASSELDTRPNTGNCDEGTVSRFSRNGKLHQGDEVIVYYWGPRETPTPPTTPPTTPTAPTDSPTDTSSPLTLPRGAE</sequence>
<name>A0ABW3W7V9_9ACTN</name>
<evidence type="ECO:0000256" key="2">
    <source>
        <dbReference type="ARBA" id="ARBA00022527"/>
    </source>
</evidence>
<dbReference type="PROSITE" id="PS00108">
    <property type="entry name" value="PROTEIN_KINASE_ST"/>
    <property type="match status" value="1"/>
</dbReference>
<dbReference type="CDD" id="cd14014">
    <property type="entry name" value="STKc_PknB_like"/>
    <property type="match status" value="1"/>
</dbReference>
<evidence type="ECO:0000256" key="7">
    <source>
        <dbReference type="SAM" id="MobiDB-lite"/>
    </source>
</evidence>
<organism evidence="10 11">
    <name type="scientific">Nocardioides ginsengisoli</name>
    <dbReference type="NCBI Taxonomy" id="363868"/>
    <lineage>
        <taxon>Bacteria</taxon>
        <taxon>Bacillati</taxon>
        <taxon>Actinomycetota</taxon>
        <taxon>Actinomycetes</taxon>
        <taxon>Propionibacteriales</taxon>
        <taxon>Nocardioidaceae</taxon>
        <taxon>Nocardioides</taxon>
    </lineage>
</organism>
<dbReference type="PROSITE" id="PS50011">
    <property type="entry name" value="PROTEIN_KINASE_DOM"/>
    <property type="match status" value="1"/>
</dbReference>
<keyword evidence="4" id="KW-0547">Nucleotide-binding</keyword>
<keyword evidence="3 10" id="KW-0808">Transferase</keyword>
<proteinExistence type="predicted"/>
<feature type="transmembrane region" description="Helical" evidence="8">
    <location>
        <begin position="340"/>
        <end position="361"/>
    </location>
</feature>
<keyword evidence="8" id="KW-0472">Membrane</keyword>
<dbReference type="SUPFAM" id="SSF56112">
    <property type="entry name" value="Protein kinase-like (PK-like)"/>
    <property type="match status" value="1"/>
</dbReference>
<dbReference type="SMART" id="SM00220">
    <property type="entry name" value="S_TKc"/>
    <property type="match status" value="1"/>
</dbReference>
<evidence type="ECO:0000259" key="9">
    <source>
        <dbReference type="PROSITE" id="PS50011"/>
    </source>
</evidence>
<keyword evidence="2" id="KW-0723">Serine/threonine-protein kinase</keyword>
<evidence type="ECO:0000256" key="5">
    <source>
        <dbReference type="ARBA" id="ARBA00022777"/>
    </source>
</evidence>
<dbReference type="Proteomes" id="UP001597229">
    <property type="component" value="Unassembled WGS sequence"/>
</dbReference>
<comment type="caution">
    <text evidence="10">The sequence shown here is derived from an EMBL/GenBank/DDBJ whole genome shotgun (WGS) entry which is preliminary data.</text>
</comment>
<evidence type="ECO:0000256" key="3">
    <source>
        <dbReference type="ARBA" id="ARBA00022679"/>
    </source>
</evidence>
<dbReference type="InterPro" id="IPR000719">
    <property type="entry name" value="Prot_kinase_dom"/>
</dbReference>
<dbReference type="GO" id="GO:0004674">
    <property type="term" value="F:protein serine/threonine kinase activity"/>
    <property type="evidence" value="ECO:0007669"/>
    <property type="project" value="UniProtKB-EC"/>
</dbReference>
<feature type="domain" description="Protein kinase" evidence="9">
    <location>
        <begin position="11"/>
        <end position="281"/>
    </location>
</feature>
<feature type="compositionally biased region" description="Low complexity" evidence="7">
    <location>
        <begin position="373"/>
        <end position="405"/>
    </location>
</feature>
<evidence type="ECO:0000256" key="8">
    <source>
        <dbReference type="SAM" id="Phobius"/>
    </source>
</evidence>
<feature type="compositionally biased region" description="Pro residues" evidence="7">
    <location>
        <begin position="302"/>
        <end position="315"/>
    </location>
</feature>
<feature type="region of interest" description="Disordered" evidence="7">
    <location>
        <begin position="364"/>
        <end position="405"/>
    </location>
</feature>
<dbReference type="EMBL" id="JBHTLX010000034">
    <property type="protein sequence ID" value="MFD1251171.1"/>
    <property type="molecule type" value="Genomic_DNA"/>
</dbReference>
<keyword evidence="8" id="KW-0812">Transmembrane</keyword>
<gene>
    <name evidence="10" type="ORF">ACFQ3F_25505</name>
</gene>
<accession>A0ABW3W7V9</accession>
<feature type="compositionally biased region" description="Low complexity" evidence="7">
    <location>
        <begin position="485"/>
        <end position="505"/>
    </location>
</feature>
<dbReference type="RefSeq" id="WP_367920277.1">
    <property type="nucleotide sequence ID" value="NZ_BAABAC010000028.1"/>
</dbReference>
<feature type="region of interest" description="Disordered" evidence="7">
    <location>
        <begin position="468"/>
        <end position="505"/>
    </location>
</feature>
<evidence type="ECO:0000256" key="4">
    <source>
        <dbReference type="ARBA" id="ARBA00022741"/>
    </source>
</evidence>
<dbReference type="Gene3D" id="1.10.510.10">
    <property type="entry name" value="Transferase(Phosphotransferase) domain 1"/>
    <property type="match status" value="1"/>
</dbReference>
<keyword evidence="5 10" id="KW-0418">Kinase</keyword>
<feature type="compositionally biased region" description="Pro residues" evidence="7">
    <location>
        <begin position="473"/>
        <end position="484"/>
    </location>
</feature>
<evidence type="ECO:0000256" key="1">
    <source>
        <dbReference type="ARBA" id="ARBA00012513"/>
    </source>
</evidence>
<feature type="region of interest" description="Disordered" evidence="7">
    <location>
        <begin position="284"/>
        <end position="334"/>
    </location>
</feature>